<proteinExistence type="predicted"/>
<organism evidence="2 3">
    <name type="scientific">Photorhabdus asymbiotica subsp. asymbiotica (strain ATCC 43949 / 3105-77)</name>
    <name type="common">Xenorhabdus luminescens (strain 2)</name>
    <dbReference type="NCBI Taxonomy" id="553480"/>
    <lineage>
        <taxon>Bacteria</taxon>
        <taxon>Pseudomonadati</taxon>
        <taxon>Pseudomonadota</taxon>
        <taxon>Gammaproteobacteria</taxon>
        <taxon>Enterobacterales</taxon>
        <taxon>Morganellaceae</taxon>
        <taxon>Photorhabdus</taxon>
    </lineage>
</organism>
<gene>
    <name evidence="2" type="ordered locus">PAU_03839</name>
</gene>
<name>C7BMP8_PHOAA</name>
<evidence type="ECO:0000313" key="3">
    <source>
        <dbReference type="Proteomes" id="UP000002747"/>
    </source>
</evidence>
<evidence type="ECO:0000256" key="1">
    <source>
        <dbReference type="SAM" id="Phobius"/>
    </source>
</evidence>
<keyword evidence="1" id="KW-0812">Transmembrane</keyword>
<dbReference type="Proteomes" id="UP000002747">
    <property type="component" value="Chromosome"/>
</dbReference>
<evidence type="ECO:0000313" key="2">
    <source>
        <dbReference type="EMBL" id="CAQ85927.1"/>
    </source>
</evidence>
<sequence length="49" mass="5931">MKNVIKNYLNFIYFYLIGFCLSFVDTCPIIMLCKLNFYLWRMFSTAALF</sequence>
<dbReference type="EMBL" id="FM162591">
    <property type="protein sequence ID" value="CAQ85927.1"/>
    <property type="molecule type" value="Genomic_DNA"/>
</dbReference>
<dbReference type="KEGG" id="pay:PAU_03839"/>
<keyword evidence="1" id="KW-1133">Transmembrane helix</keyword>
<accession>C7BMP8</accession>
<reference evidence="2 3" key="1">
    <citation type="journal article" date="2009" name="BMC Genomics">
        <title>Comparative genomics of the emerging human pathogen Photorhabdus asymbiotica with the insect pathogen Photorhabdus luminescens.</title>
        <authorList>
            <person name="Wilkinson P."/>
            <person name="Waterfield N.R."/>
            <person name="Crossman L."/>
            <person name="Corton C."/>
            <person name="Sanchez-Contreras M."/>
            <person name="Vlisidou I."/>
            <person name="Barron A."/>
            <person name="Bignell A."/>
            <person name="Clark L."/>
            <person name="Ormond D."/>
            <person name="Mayho M."/>
            <person name="Bason N."/>
            <person name="Smith F."/>
            <person name="Simmonds M."/>
            <person name="Churcher C."/>
            <person name="Harris D."/>
            <person name="Thompson N.R."/>
            <person name="Quail M."/>
            <person name="Parkhill J."/>
            <person name="ffrench-Constant R.H."/>
        </authorList>
    </citation>
    <scope>NUCLEOTIDE SEQUENCE [LARGE SCALE GENOMIC DNA]</scope>
    <source>
        <strain evidence="3">ATCC 43949 / 3105-77</strain>
    </source>
</reference>
<protein>
    <submittedName>
        <fullName evidence="2">Uncharacterized protein</fullName>
    </submittedName>
</protein>
<keyword evidence="1" id="KW-0472">Membrane</keyword>
<dbReference type="AlphaFoldDB" id="C7BMP8"/>
<feature type="transmembrane region" description="Helical" evidence="1">
    <location>
        <begin position="12"/>
        <end position="33"/>
    </location>
</feature>